<evidence type="ECO:0000256" key="4">
    <source>
        <dbReference type="ARBA" id="ARBA00022617"/>
    </source>
</evidence>
<evidence type="ECO:0000256" key="7">
    <source>
        <dbReference type="ARBA" id="ARBA00023004"/>
    </source>
</evidence>
<dbReference type="GO" id="GO:0016705">
    <property type="term" value="F:oxidoreductase activity, acting on paired donors, with incorporation or reduction of molecular oxygen"/>
    <property type="evidence" value="ECO:0007669"/>
    <property type="project" value="InterPro"/>
</dbReference>
<evidence type="ECO:0000256" key="10">
    <source>
        <dbReference type="RuleBase" id="RU000461"/>
    </source>
</evidence>
<keyword evidence="7 9" id="KW-0408">Iron</keyword>
<dbReference type="CDD" id="cd11065">
    <property type="entry name" value="CYP64-like"/>
    <property type="match status" value="1"/>
</dbReference>
<dbReference type="InterPro" id="IPR002401">
    <property type="entry name" value="Cyt_P450_E_grp-I"/>
</dbReference>
<accession>A0A6A4HMH5</accession>
<feature type="binding site" description="axial binding residue" evidence="9">
    <location>
        <position position="453"/>
    </location>
    <ligand>
        <name>heme</name>
        <dbReference type="ChEBI" id="CHEBI:30413"/>
    </ligand>
    <ligandPart>
        <name>Fe</name>
        <dbReference type="ChEBI" id="CHEBI:18248"/>
    </ligandPart>
</feature>
<evidence type="ECO:0000256" key="3">
    <source>
        <dbReference type="ARBA" id="ARBA00010617"/>
    </source>
</evidence>
<comment type="cofactor">
    <cofactor evidence="1 9">
        <name>heme</name>
        <dbReference type="ChEBI" id="CHEBI:30413"/>
    </cofactor>
</comment>
<dbReference type="EMBL" id="ML769485">
    <property type="protein sequence ID" value="KAE9398274.1"/>
    <property type="molecule type" value="Genomic_DNA"/>
</dbReference>
<evidence type="ECO:0000256" key="5">
    <source>
        <dbReference type="ARBA" id="ARBA00022723"/>
    </source>
</evidence>
<keyword evidence="11" id="KW-1133">Transmembrane helix</keyword>
<keyword evidence="5 9" id="KW-0479">Metal-binding</keyword>
<keyword evidence="11" id="KW-0812">Transmembrane</keyword>
<dbReference type="PANTHER" id="PTHR46300:SF7">
    <property type="entry name" value="P450, PUTATIVE (EUROFUNG)-RELATED"/>
    <property type="match status" value="1"/>
</dbReference>
<dbReference type="InterPro" id="IPR017972">
    <property type="entry name" value="Cyt_P450_CS"/>
</dbReference>
<keyword evidence="6 10" id="KW-0560">Oxidoreductase</keyword>
<reference evidence="12" key="1">
    <citation type="journal article" date="2019" name="Environ. Microbiol.">
        <title>Fungal ecological strategies reflected in gene transcription - a case study of two litter decomposers.</title>
        <authorList>
            <person name="Barbi F."/>
            <person name="Kohler A."/>
            <person name="Barry K."/>
            <person name="Baskaran P."/>
            <person name="Daum C."/>
            <person name="Fauchery L."/>
            <person name="Ihrmark K."/>
            <person name="Kuo A."/>
            <person name="LaButti K."/>
            <person name="Lipzen A."/>
            <person name="Morin E."/>
            <person name="Grigoriev I.V."/>
            <person name="Henrissat B."/>
            <person name="Lindahl B."/>
            <person name="Martin F."/>
        </authorList>
    </citation>
    <scope>NUCLEOTIDE SEQUENCE</scope>
    <source>
        <strain evidence="12">JB14</strain>
    </source>
</reference>
<protein>
    <submittedName>
        <fullName evidence="12">Cytochrome P450</fullName>
    </submittedName>
</protein>
<evidence type="ECO:0000256" key="11">
    <source>
        <dbReference type="SAM" id="Phobius"/>
    </source>
</evidence>
<dbReference type="PANTHER" id="PTHR46300">
    <property type="entry name" value="P450, PUTATIVE (EUROFUNG)-RELATED-RELATED"/>
    <property type="match status" value="1"/>
</dbReference>
<dbReference type="GO" id="GO:0004497">
    <property type="term" value="F:monooxygenase activity"/>
    <property type="evidence" value="ECO:0007669"/>
    <property type="project" value="UniProtKB-KW"/>
</dbReference>
<feature type="transmembrane region" description="Helical" evidence="11">
    <location>
        <begin position="307"/>
        <end position="329"/>
    </location>
</feature>
<dbReference type="InterPro" id="IPR001128">
    <property type="entry name" value="Cyt_P450"/>
</dbReference>
<evidence type="ECO:0000256" key="6">
    <source>
        <dbReference type="ARBA" id="ARBA00023002"/>
    </source>
</evidence>
<dbReference type="InterPro" id="IPR036396">
    <property type="entry name" value="Cyt_P450_sf"/>
</dbReference>
<keyword evidence="11" id="KW-0472">Membrane</keyword>
<keyword evidence="13" id="KW-1185">Reference proteome</keyword>
<keyword evidence="4 9" id="KW-0349">Heme</keyword>
<dbReference type="PRINTS" id="PR00463">
    <property type="entry name" value="EP450I"/>
</dbReference>
<name>A0A6A4HMH5_9AGAR</name>
<keyword evidence="8 10" id="KW-0503">Monooxygenase</keyword>
<dbReference type="GO" id="GO:0005506">
    <property type="term" value="F:iron ion binding"/>
    <property type="evidence" value="ECO:0007669"/>
    <property type="project" value="InterPro"/>
</dbReference>
<dbReference type="Pfam" id="PF00067">
    <property type="entry name" value="p450"/>
    <property type="match status" value="1"/>
</dbReference>
<dbReference type="Proteomes" id="UP000799118">
    <property type="component" value="Unassembled WGS sequence"/>
</dbReference>
<comment type="pathway">
    <text evidence="2">Secondary metabolite biosynthesis.</text>
</comment>
<proteinExistence type="inferred from homology"/>
<evidence type="ECO:0000313" key="13">
    <source>
        <dbReference type="Proteomes" id="UP000799118"/>
    </source>
</evidence>
<dbReference type="GO" id="GO:0020037">
    <property type="term" value="F:heme binding"/>
    <property type="evidence" value="ECO:0007669"/>
    <property type="project" value="InterPro"/>
</dbReference>
<evidence type="ECO:0000256" key="1">
    <source>
        <dbReference type="ARBA" id="ARBA00001971"/>
    </source>
</evidence>
<comment type="similarity">
    <text evidence="3 10">Belongs to the cytochrome P450 family.</text>
</comment>
<dbReference type="SUPFAM" id="SSF48264">
    <property type="entry name" value="Cytochrome P450"/>
    <property type="match status" value="1"/>
</dbReference>
<dbReference type="PROSITE" id="PS00086">
    <property type="entry name" value="CYTOCHROME_P450"/>
    <property type="match status" value="1"/>
</dbReference>
<dbReference type="Gene3D" id="1.10.630.10">
    <property type="entry name" value="Cytochrome P450"/>
    <property type="match status" value="1"/>
</dbReference>
<evidence type="ECO:0000256" key="8">
    <source>
        <dbReference type="ARBA" id="ARBA00023033"/>
    </source>
</evidence>
<sequence length="530" mass="59750">MDSSPLAFEKSWPVAVMLVVLTTLYSISIYRNRSRNPNGLPYPPGPKPSAIPFVGNVPDMPSSEEWLTFTEWGKTYGPLLMIDILGTKMCIINSAKVATDLLDNRSSIYSDRPPMPMVRDLMGWDFNMGLQPYSPEYTNARKIFHFGFNVRASEQYLPIQTREMIISLSKLLQNPEAFDDILRVTTGTVLMKIAFGYQPTENDEFIRIAEEAQLAMVSAARPGAYLVDLFPVLKYVPEWFPGAGFKRVAREGWELAQELQEKPWAWAQQQLAEGKAKPSFFTALVEQKGLASKDEMEEMKMKQKACAVMYATGADTILSSLLTFFLAMLHEPEVQKKAHEELNRVVGKDRLPNIGDREHLPYINAIVQETYRWEQVIPLGVPHRVSEDDVYNGYFIPKGTTMIANQWGIAHDENMYPDPMTFRPERFIGVPDAKNGGPRNPNTIAFGWGRRICPGRFMAENSLFLHIAATLQCFNITPTIGADGKPVIPPRHYTTGMASRPKPFTCSITPKDETSVELIKHNVAMLDDGQ</sequence>
<dbReference type="InterPro" id="IPR050364">
    <property type="entry name" value="Cytochrome_P450_fung"/>
</dbReference>
<feature type="transmembrane region" description="Helical" evidence="11">
    <location>
        <begin position="12"/>
        <end position="30"/>
    </location>
</feature>
<organism evidence="12 13">
    <name type="scientific">Gymnopus androsaceus JB14</name>
    <dbReference type="NCBI Taxonomy" id="1447944"/>
    <lineage>
        <taxon>Eukaryota</taxon>
        <taxon>Fungi</taxon>
        <taxon>Dikarya</taxon>
        <taxon>Basidiomycota</taxon>
        <taxon>Agaricomycotina</taxon>
        <taxon>Agaricomycetes</taxon>
        <taxon>Agaricomycetidae</taxon>
        <taxon>Agaricales</taxon>
        <taxon>Marasmiineae</taxon>
        <taxon>Omphalotaceae</taxon>
        <taxon>Gymnopus</taxon>
    </lineage>
</organism>
<evidence type="ECO:0000256" key="2">
    <source>
        <dbReference type="ARBA" id="ARBA00005179"/>
    </source>
</evidence>
<dbReference type="AlphaFoldDB" id="A0A6A4HMH5"/>
<evidence type="ECO:0000313" key="12">
    <source>
        <dbReference type="EMBL" id="KAE9398274.1"/>
    </source>
</evidence>
<evidence type="ECO:0000256" key="9">
    <source>
        <dbReference type="PIRSR" id="PIRSR602401-1"/>
    </source>
</evidence>
<gene>
    <name evidence="12" type="ORF">BT96DRAFT_859325</name>
</gene>
<dbReference type="OrthoDB" id="2789670at2759"/>